<keyword evidence="2" id="KW-1185">Reference proteome</keyword>
<dbReference type="RefSeq" id="WP_172125248.1">
    <property type="nucleotide sequence ID" value="NZ_CP042652.1"/>
</dbReference>
<proteinExistence type="predicted"/>
<evidence type="ECO:0000313" key="2">
    <source>
        <dbReference type="Proteomes" id="UP000503483"/>
    </source>
</evidence>
<dbReference type="AlphaFoldDB" id="A0A6M8EU52"/>
<dbReference type="Proteomes" id="UP000503483">
    <property type="component" value="Chromosome"/>
</dbReference>
<gene>
    <name evidence="1" type="ORF">AACT_0833</name>
</gene>
<dbReference type="Gene3D" id="3.10.450.50">
    <property type="match status" value="1"/>
</dbReference>
<accession>A0A6M8EU52</accession>
<protein>
    <submittedName>
        <fullName evidence="1">Uncharacterized protein</fullName>
    </submittedName>
</protein>
<organism evidence="1 2">
    <name type="scientific">Arcobacter acticola</name>
    <dbReference type="NCBI Taxonomy" id="1849015"/>
    <lineage>
        <taxon>Bacteria</taxon>
        <taxon>Pseudomonadati</taxon>
        <taxon>Campylobacterota</taxon>
        <taxon>Epsilonproteobacteria</taxon>
        <taxon>Campylobacterales</taxon>
        <taxon>Arcobacteraceae</taxon>
        <taxon>Arcobacter</taxon>
    </lineage>
</organism>
<evidence type="ECO:0000313" key="1">
    <source>
        <dbReference type="EMBL" id="QKE28027.1"/>
    </source>
</evidence>
<sequence>MKNIIISIFFAFGLLTNLVANDLTQENVKSFLLDSDRLVLSKNVDKLGELLDENVDITINVDFNGNKQKTKLTKAEYLAKTKEGFDSTQNYSYKILDRKIKIKDNTAYIVEQAQEKYTYNNENVTGSSKVNNEIKSINNKLKFVKIEVFLNNIQVEKL</sequence>
<reference evidence="1 2" key="1">
    <citation type="submission" date="2019-08" db="EMBL/GenBank/DDBJ databases">
        <title>Complete genome sequence of Arcobacter acticola.</title>
        <authorList>
            <person name="Miller W."/>
        </authorList>
    </citation>
    <scope>NUCLEOTIDE SEQUENCE [LARGE SCALE GENOMIC DNA]</scope>
    <source>
        <strain evidence="1 2">KCTC 52212</strain>
    </source>
</reference>
<dbReference type="KEGG" id="paco:AACT_0833"/>
<name>A0A6M8EU52_9BACT</name>
<dbReference type="EMBL" id="CP042652">
    <property type="protein sequence ID" value="QKE28027.1"/>
    <property type="molecule type" value="Genomic_DNA"/>
</dbReference>